<reference evidence="2 3" key="1">
    <citation type="journal article" date="2019" name="Nat. Ecol. Evol.">
        <title>Megaphylogeny resolves global patterns of mushroom evolution.</title>
        <authorList>
            <person name="Varga T."/>
            <person name="Krizsan K."/>
            <person name="Foldi C."/>
            <person name="Dima B."/>
            <person name="Sanchez-Garcia M."/>
            <person name="Sanchez-Ramirez S."/>
            <person name="Szollosi G.J."/>
            <person name="Szarkandi J.G."/>
            <person name="Papp V."/>
            <person name="Albert L."/>
            <person name="Andreopoulos W."/>
            <person name="Angelini C."/>
            <person name="Antonin V."/>
            <person name="Barry K.W."/>
            <person name="Bougher N.L."/>
            <person name="Buchanan P."/>
            <person name="Buyck B."/>
            <person name="Bense V."/>
            <person name="Catcheside P."/>
            <person name="Chovatia M."/>
            <person name="Cooper J."/>
            <person name="Damon W."/>
            <person name="Desjardin D."/>
            <person name="Finy P."/>
            <person name="Geml J."/>
            <person name="Haridas S."/>
            <person name="Hughes K."/>
            <person name="Justo A."/>
            <person name="Karasinski D."/>
            <person name="Kautmanova I."/>
            <person name="Kiss B."/>
            <person name="Kocsube S."/>
            <person name="Kotiranta H."/>
            <person name="LaButti K.M."/>
            <person name="Lechner B.E."/>
            <person name="Liimatainen K."/>
            <person name="Lipzen A."/>
            <person name="Lukacs Z."/>
            <person name="Mihaltcheva S."/>
            <person name="Morgado L.N."/>
            <person name="Niskanen T."/>
            <person name="Noordeloos M.E."/>
            <person name="Ohm R.A."/>
            <person name="Ortiz-Santana B."/>
            <person name="Ovrebo C."/>
            <person name="Racz N."/>
            <person name="Riley R."/>
            <person name="Savchenko A."/>
            <person name="Shiryaev A."/>
            <person name="Soop K."/>
            <person name="Spirin V."/>
            <person name="Szebenyi C."/>
            <person name="Tomsovsky M."/>
            <person name="Tulloss R.E."/>
            <person name="Uehling J."/>
            <person name="Grigoriev I.V."/>
            <person name="Vagvolgyi C."/>
            <person name="Papp T."/>
            <person name="Martin F.M."/>
            <person name="Miettinen O."/>
            <person name="Hibbett D.S."/>
            <person name="Nagy L.G."/>
        </authorList>
    </citation>
    <scope>NUCLEOTIDE SEQUENCE [LARGE SCALE GENOMIC DNA]</scope>
    <source>
        <strain evidence="2 3">CBS 309.79</strain>
    </source>
</reference>
<dbReference type="CDD" id="cd11655">
    <property type="entry name" value="rap1_myb-like"/>
    <property type="match status" value="2"/>
</dbReference>
<protein>
    <recommendedName>
        <fullName evidence="4">Rap1 Myb domain-containing protein</fullName>
    </recommendedName>
</protein>
<evidence type="ECO:0008006" key="4">
    <source>
        <dbReference type="Google" id="ProtNLM"/>
    </source>
</evidence>
<dbReference type="SUPFAM" id="SSF46689">
    <property type="entry name" value="Homeodomain-like"/>
    <property type="match status" value="1"/>
</dbReference>
<feature type="region of interest" description="Disordered" evidence="1">
    <location>
        <begin position="248"/>
        <end position="400"/>
    </location>
</feature>
<evidence type="ECO:0000256" key="1">
    <source>
        <dbReference type="SAM" id="MobiDB-lite"/>
    </source>
</evidence>
<sequence length="400" mass="45834">MDYTAEDDELLVQYLAVVTPTINGRQSKTLYNQLFASGGEDSRYHWALNHSAESWRTRYKKNKEWFDHEIEKAIRTGRVRAPLSVQQSLKAEEEEAQHEEALCIEISDEEYDGPVAGPSRTVQGTTVAGTSNAAARAQALAKAEAQGRTQAQRQTQARLPLPLYTVDKAPVKFTAEDDERLCRHLAETRQGGIKSRAFYKKMVEEQVQEPGYAWICRHPAEGWRERFRRNESRMLKRIKAILRSQEEDKIKEEVSDEEEQEEEVEEEVEREESSPRRGKRRRRTQVEHEDEPDVDPPEPVTNTAGTQHKRGEAQQRIPDPSPSPPRPSRDSAGSEAEAAEDGQDQNGEEEEEGHDDLLYEDGETGYDDDQSQSQTQSDDDEPRPPNRQPVHREEEEEEED</sequence>
<dbReference type="Proteomes" id="UP000305067">
    <property type="component" value="Unassembled WGS sequence"/>
</dbReference>
<dbReference type="InterPro" id="IPR009057">
    <property type="entry name" value="Homeodomain-like_sf"/>
</dbReference>
<proteinExistence type="predicted"/>
<evidence type="ECO:0000313" key="3">
    <source>
        <dbReference type="Proteomes" id="UP000305067"/>
    </source>
</evidence>
<dbReference type="OrthoDB" id="435460at2759"/>
<organism evidence="2 3">
    <name type="scientific">Pterulicium gracile</name>
    <dbReference type="NCBI Taxonomy" id="1884261"/>
    <lineage>
        <taxon>Eukaryota</taxon>
        <taxon>Fungi</taxon>
        <taxon>Dikarya</taxon>
        <taxon>Basidiomycota</taxon>
        <taxon>Agaricomycotina</taxon>
        <taxon>Agaricomycetes</taxon>
        <taxon>Agaricomycetidae</taxon>
        <taxon>Agaricales</taxon>
        <taxon>Pleurotineae</taxon>
        <taxon>Pterulaceae</taxon>
        <taxon>Pterulicium</taxon>
    </lineage>
</organism>
<evidence type="ECO:0000313" key="2">
    <source>
        <dbReference type="EMBL" id="TFL00819.1"/>
    </source>
</evidence>
<dbReference type="AlphaFoldDB" id="A0A5C3QKV1"/>
<accession>A0A5C3QKV1</accession>
<feature type="compositionally biased region" description="Acidic residues" evidence="1">
    <location>
        <begin position="337"/>
        <end position="370"/>
    </location>
</feature>
<feature type="compositionally biased region" description="Acidic residues" evidence="1">
    <location>
        <begin position="254"/>
        <end position="270"/>
    </location>
</feature>
<gene>
    <name evidence="2" type="ORF">BDV98DRAFT_96328</name>
</gene>
<name>A0A5C3QKV1_9AGAR</name>
<dbReference type="STRING" id="1884261.A0A5C3QKV1"/>
<keyword evidence="3" id="KW-1185">Reference proteome</keyword>
<dbReference type="EMBL" id="ML178827">
    <property type="protein sequence ID" value="TFL00819.1"/>
    <property type="molecule type" value="Genomic_DNA"/>
</dbReference>
<dbReference type="Gene3D" id="1.10.10.60">
    <property type="entry name" value="Homeodomain-like"/>
    <property type="match status" value="2"/>
</dbReference>